<comment type="caution">
    <text evidence="2">The sequence shown here is derived from an EMBL/GenBank/DDBJ whole genome shotgun (WGS) entry which is preliminary data.</text>
</comment>
<dbReference type="EMBL" id="JANPWB010000013">
    <property type="protein sequence ID" value="KAJ1103502.1"/>
    <property type="molecule type" value="Genomic_DNA"/>
</dbReference>
<evidence type="ECO:0000313" key="2">
    <source>
        <dbReference type="EMBL" id="KAJ1103502.1"/>
    </source>
</evidence>
<keyword evidence="3" id="KW-1185">Reference proteome</keyword>
<dbReference type="Proteomes" id="UP001066276">
    <property type="component" value="Chromosome 9"/>
</dbReference>
<accession>A0AAV7MM88</accession>
<dbReference type="AlphaFoldDB" id="A0AAV7MM88"/>
<feature type="region of interest" description="Disordered" evidence="1">
    <location>
        <begin position="16"/>
        <end position="87"/>
    </location>
</feature>
<gene>
    <name evidence="2" type="ORF">NDU88_000925</name>
</gene>
<feature type="compositionally biased region" description="Basic and acidic residues" evidence="1">
    <location>
        <begin position="16"/>
        <end position="44"/>
    </location>
</feature>
<sequence length="189" mass="22243">MRAEERWRGIRREGDREKYRKRKRGEEERPGERVSVEETLREGAVRYGEGAGRSGAEVRDRPWRESDEVKEKETSENMIDREKKRQRGFSQVDENKLCFQKIGVEKRRQLLTKQEELGCQVRDVIKRGSPRKAFQRTEMKTWDMSLVRWHDKRSAPTQPSRPVQYPWASKCTSAILCDDGKTASSRALT</sequence>
<evidence type="ECO:0000313" key="3">
    <source>
        <dbReference type="Proteomes" id="UP001066276"/>
    </source>
</evidence>
<feature type="compositionally biased region" description="Basic and acidic residues" evidence="1">
    <location>
        <begin position="56"/>
        <end position="83"/>
    </location>
</feature>
<protein>
    <submittedName>
        <fullName evidence="2">Uncharacterized protein</fullName>
    </submittedName>
</protein>
<organism evidence="2 3">
    <name type="scientific">Pleurodeles waltl</name>
    <name type="common">Iberian ribbed newt</name>
    <dbReference type="NCBI Taxonomy" id="8319"/>
    <lineage>
        <taxon>Eukaryota</taxon>
        <taxon>Metazoa</taxon>
        <taxon>Chordata</taxon>
        <taxon>Craniata</taxon>
        <taxon>Vertebrata</taxon>
        <taxon>Euteleostomi</taxon>
        <taxon>Amphibia</taxon>
        <taxon>Batrachia</taxon>
        <taxon>Caudata</taxon>
        <taxon>Salamandroidea</taxon>
        <taxon>Salamandridae</taxon>
        <taxon>Pleurodelinae</taxon>
        <taxon>Pleurodeles</taxon>
    </lineage>
</organism>
<evidence type="ECO:0000256" key="1">
    <source>
        <dbReference type="SAM" id="MobiDB-lite"/>
    </source>
</evidence>
<proteinExistence type="predicted"/>
<name>A0AAV7MM88_PLEWA</name>
<reference evidence="2" key="1">
    <citation type="journal article" date="2022" name="bioRxiv">
        <title>Sequencing and chromosome-scale assembly of the giantPleurodeles waltlgenome.</title>
        <authorList>
            <person name="Brown T."/>
            <person name="Elewa A."/>
            <person name="Iarovenko S."/>
            <person name="Subramanian E."/>
            <person name="Araus A.J."/>
            <person name="Petzold A."/>
            <person name="Susuki M."/>
            <person name="Suzuki K.-i.T."/>
            <person name="Hayashi T."/>
            <person name="Toyoda A."/>
            <person name="Oliveira C."/>
            <person name="Osipova E."/>
            <person name="Leigh N.D."/>
            <person name="Simon A."/>
            <person name="Yun M.H."/>
        </authorList>
    </citation>
    <scope>NUCLEOTIDE SEQUENCE</scope>
    <source>
        <strain evidence="2">20211129_DDA</strain>
        <tissue evidence="2">Liver</tissue>
    </source>
</reference>